<keyword evidence="7" id="KW-1185">Reference proteome</keyword>
<dbReference type="STRING" id="5353.A0A1Q3DV15"/>
<protein>
    <submittedName>
        <fullName evidence="6">Ribonuclease iii</fullName>
    </submittedName>
</protein>
<feature type="compositionally biased region" description="Low complexity" evidence="3">
    <location>
        <begin position="194"/>
        <end position="218"/>
    </location>
</feature>
<feature type="domain" description="DRBM" evidence="4">
    <location>
        <begin position="247"/>
        <end position="317"/>
    </location>
</feature>
<evidence type="ECO:0000256" key="2">
    <source>
        <dbReference type="PROSITE-ProRule" id="PRU00266"/>
    </source>
</evidence>
<feature type="compositionally biased region" description="Pro residues" evidence="3">
    <location>
        <begin position="219"/>
        <end position="237"/>
    </location>
</feature>
<keyword evidence="1 2" id="KW-0694">RNA-binding</keyword>
<proteinExistence type="predicted"/>
<dbReference type="Proteomes" id="UP000188533">
    <property type="component" value="Unassembled WGS sequence"/>
</dbReference>
<dbReference type="InterPro" id="IPR000999">
    <property type="entry name" value="RNase_III_dom"/>
</dbReference>
<sequence>MRNAYIQVSASTASSLTHEEASRVGSSKFTSLFQCSVKMNHDPHTLPPLPKIEHDLDLTLAVFTHKSVGISSTAGPTHYDGDRLAEMGEKALDLAVTNFLYCKQPVMNGEEMRKQRGKILQDEGILQWLDYYKLKPKLRTADLTILENPREMKKYFFTYVGAVFISGDMSAVNNWIAPLIDPNAALLPDFISASNSSSSQTSQQTSPQSQHSSSRPPQYTAPPPPLGNPPPIPPDYPPAGSSSMGAAALLTLATINQTAVQKGVNIQYQGDSSGPAHDPTWTVHCLINGQEHGTGRGKNQKVAKLEAGKAAYLSMGWMPNA</sequence>
<comment type="caution">
    <text evidence="6">The sequence shown here is derived from an EMBL/GenBank/DDBJ whole genome shotgun (WGS) entry which is preliminary data.</text>
</comment>
<feature type="domain" description="RNase III" evidence="5">
    <location>
        <begin position="52"/>
        <end position="168"/>
    </location>
</feature>
<evidence type="ECO:0000313" key="6">
    <source>
        <dbReference type="EMBL" id="GAV98822.1"/>
    </source>
</evidence>
<evidence type="ECO:0000313" key="7">
    <source>
        <dbReference type="Proteomes" id="UP000188533"/>
    </source>
</evidence>
<evidence type="ECO:0000259" key="5">
    <source>
        <dbReference type="PROSITE" id="PS50142"/>
    </source>
</evidence>
<dbReference type="PROSITE" id="PS50142">
    <property type="entry name" value="RNASE_3_2"/>
    <property type="match status" value="1"/>
</dbReference>
<accession>A0A1Q3DV15</accession>
<reference evidence="6 7" key="2">
    <citation type="submission" date="2017-02" db="EMBL/GenBank/DDBJ databases">
        <title>A genome survey and senescence transcriptome analysis in Lentinula edodes.</title>
        <authorList>
            <person name="Sakamoto Y."/>
            <person name="Nakade K."/>
            <person name="Sato S."/>
            <person name="Yoshida Y."/>
            <person name="Miyazaki K."/>
            <person name="Natsume S."/>
            <person name="Konno N."/>
        </authorList>
    </citation>
    <scope>NUCLEOTIDE SEQUENCE [LARGE SCALE GENOMIC DNA]</scope>
    <source>
        <strain evidence="6 7">NBRC 111202</strain>
    </source>
</reference>
<dbReference type="EMBL" id="BDGU01000005">
    <property type="protein sequence ID" value="GAV98822.1"/>
    <property type="molecule type" value="Genomic_DNA"/>
</dbReference>
<dbReference type="Gene3D" id="1.10.1520.10">
    <property type="entry name" value="Ribonuclease III domain"/>
    <property type="match status" value="1"/>
</dbReference>
<reference evidence="6 7" key="1">
    <citation type="submission" date="2016-08" db="EMBL/GenBank/DDBJ databases">
        <authorList>
            <consortium name="Lentinula edodes genome sequencing consortium"/>
            <person name="Sakamoto Y."/>
            <person name="Nakade K."/>
            <person name="Sato S."/>
            <person name="Yoshida Y."/>
            <person name="Miyazaki K."/>
            <person name="Natsume S."/>
            <person name="Konno N."/>
        </authorList>
    </citation>
    <scope>NUCLEOTIDE SEQUENCE [LARGE SCALE GENOMIC DNA]</scope>
    <source>
        <strain evidence="6 7">NBRC 111202</strain>
    </source>
</reference>
<dbReference type="SUPFAM" id="SSF54768">
    <property type="entry name" value="dsRNA-binding domain-like"/>
    <property type="match status" value="1"/>
</dbReference>
<evidence type="ECO:0000256" key="1">
    <source>
        <dbReference type="ARBA" id="ARBA00022884"/>
    </source>
</evidence>
<dbReference type="PROSITE" id="PS50137">
    <property type="entry name" value="DS_RBD"/>
    <property type="match status" value="1"/>
</dbReference>
<name>A0A1Q3DV15_LENED</name>
<dbReference type="SMART" id="SM00535">
    <property type="entry name" value="RIBOc"/>
    <property type="match status" value="1"/>
</dbReference>
<dbReference type="AlphaFoldDB" id="A0A1Q3DV15"/>
<evidence type="ECO:0000256" key="3">
    <source>
        <dbReference type="SAM" id="MobiDB-lite"/>
    </source>
</evidence>
<dbReference type="SUPFAM" id="SSF69065">
    <property type="entry name" value="RNase III domain-like"/>
    <property type="match status" value="1"/>
</dbReference>
<dbReference type="Gene3D" id="3.30.160.20">
    <property type="match status" value="1"/>
</dbReference>
<dbReference type="GO" id="GO:0003723">
    <property type="term" value="F:RNA binding"/>
    <property type="evidence" value="ECO:0007669"/>
    <property type="project" value="UniProtKB-UniRule"/>
</dbReference>
<dbReference type="InterPro" id="IPR014720">
    <property type="entry name" value="dsRBD_dom"/>
</dbReference>
<dbReference type="GO" id="GO:0004525">
    <property type="term" value="F:ribonuclease III activity"/>
    <property type="evidence" value="ECO:0007669"/>
    <property type="project" value="InterPro"/>
</dbReference>
<dbReference type="Pfam" id="PF00035">
    <property type="entry name" value="dsrm"/>
    <property type="match status" value="1"/>
</dbReference>
<gene>
    <name evidence="6" type="ORF">LENED_000231</name>
</gene>
<dbReference type="InterPro" id="IPR036389">
    <property type="entry name" value="RNase_III_sf"/>
</dbReference>
<evidence type="ECO:0000259" key="4">
    <source>
        <dbReference type="PROSITE" id="PS50137"/>
    </source>
</evidence>
<feature type="region of interest" description="Disordered" evidence="3">
    <location>
        <begin position="194"/>
        <end position="240"/>
    </location>
</feature>
<dbReference type="GO" id="GO:0006396">
    <property type="term" value="P:RNA processing"/>
    <property type="evidence" value="ECO:0007669"/>
    <property type="project" value="InterPro"/>
</dbReference>
<dbReference type="SMART" id="SM00358">
    <property type="entry name" value="DSRM"/>
    <property type="match status" value="1"/>
</dbReference>
<organism evidence="6 7">
    <name type="scientific">Lentinula edodes</name>
    <name type="common">Shiitake mushroom</name>
    <name type="synonym">Lentinus edodes</name>
    <dbReference type="NCBI Taxonomy" id="5353"/>
    <lineage>
        <taxon>Eukaryota</taxon>
        <taxon>Fungi</taxon>
        <taxon>Dikarya</taxon>
        <taxon>Basidiomycota</taxon>
        <taxon>Agaricomycotina</taxon>
        <taxon>Agaricomycetes</taxon>
        <taxon>Agaricomycetidae</taxon>
        <taxon>Agaricales</taxon>
        <taxon>Marasmiineae</taxon>
        <taxon>Omphalotaceae</taxon>
        <taxon>Lentinula</taxon>
    </lineage>
</organism>